<gene>
    <name evidence="2" type="ordered locus">Calag_1066</name>
</gene>
<proteinExistence type="predicted"/>
<feature type="transmembrane region" description="Helical" evidence="1">
    <location>
        <begin position="31"/>
        <end position="53"/>
    </location>
</feature>
<dbReference type="HOGENOM" id="CLU_208208_0_0_2"/>
<dbReference type="RefSeq" id="WP_015232685.1">
    <property type="nucleotide sequence ID" value="NC_019791.1"/>
</dbReference>
<sequence length="62" mass="7241">MEKYFKEIIIGFFMLLFSFVLTYFGKAYQNLWILVFAMSFSLAGALIGLRGLVEFLTKVFKK</sequence>
<keyword evidence="1" id="KW-0472">Membrane</keyword>
<evidence type="ECO:0000313" key="3">
    <source>
        <dbReference type="Proteomes" id="UP000010469"/>
    </source>
</evidence>
<accession>L0AA57</accession>
<dbReference type="eggNOG" id="arCOG08395">
    <property type="taxonomic scope" value="Archaea"/>
</dbReference>
<keyword evidence="3" id="KW-1185">Reference proteome</keyword>
<dbReference type="KEGG" id="clg:Calag_1066"/>
<organism evidence="2 3">
    <name type="scientific">Caldisphaera lagunensis (strain DSM 15908 / JCM 11604 / ANMR 0165 / IC-154)</name>
    <dbReference type="NCBI Taxonomy" id="1056495"/>
    <lineage>
        <taxon>Archaea</taxon>
        <taxon>Thermoproteota</taxon>
        <taxon>Thermoprotei</taxon>
        <taxon>Acidilobales</taxon>
        <taxon>Caldisphaeraceae</taxon>
        <taxon>Caldisphaera</taxon>
    </lineage>
</organism>
<keyword evidence="1" id="KW-0812">Transmembrane</keyword>
<keyword evidence="1" id="KW-1133">Transmembrane helix</keyword>
<reference evidence="3" key="1">
    <citation type="submission" date="2012-03" db="EMBL/GenBank/DDBJ databases">
        <title>Complete genome of Caldisphaera lagunensis DSM 15908.</title>
        <authorList>
            <person name="Lucas S."/>
            <person name="Copeland A."/>
            <person name="Lapidus A."/>
            <person name="Glavina del Rio T."/>
            <person name="Dalin E."/>
            <person name="Tice H."/>
            <person name="Bruce D."/>
            <person name="Goodwin L."/>
            <person name="Pitluck S."/>
            <person name="Peters L."/>
            <person name="Mikhailova N."/>
            <person name="Teshima H."/>
            <person name="Kyrpides N."/>
            <person name="Mavromatis K."/>
            <person name="Ivanova N."/>
            <person name="Brettin T."/>
            <person name="Detter J.C."/>
            <person name="Han C."/>
            <person name="Larimer F."/>
            <person name="Land M."/>
            <person name="Hauser L."/>
            <person name="Markowitz V."/>
            <person name="Cheng J.-F."/>
            <person name="Hugenholtz P."/>
            <person name="Woyke T."/>
            <person name="Wu D."/>
            <person name="Spring S."/>
            <person name="Schroeder M."/>
            <person name="Brambilla E."/>
            <person name="Klenk H.-P."/>
            <person name="Eisen J.A."/>
        </authorList>
    </citation>
    <scope>NUCLEOTIDE SEQUENCE [LARGE SCALE GENOMIC DNA]</scope>
    <source>
        <strain evidence="3">DSM 15908 / JCM 11604 / IC-154</strain>
    </source>
</reference>
<dbReference type="Proteomes" id="UP000010469">
    <property type="component" value="Chromosome"/>
</dbReference>
<dbReference type="EMBL" id="CP003378">
    <property type="protein sequence ID" value="AFZ70788.1"/>
    <property type="molecule type" value="Genomic_DNA"/>
</dbReference>
<evidence type="ECO:0000256" key="1">
    <source>
        <dbReference type="SAM" id="Phobius"/>
    </source>
</evidence>
<protein>
    <submittedName>
        <fullName evidence="2">Uncharacterized protein</fullName>
    </submittedName>
</protein>
<dbReference type="STRING" id="1056495.Calag_1066"/>
<dbReference type="GeneID" id="14212326"/>
<evidence type="ECO:0000313" key="2">
    <source>
        <dbReference type="EMBL" id="AFZ70788.1"/>
    </source>
</evidence>
<dbReference type="AlphaFoldDB" id="L0AA57"/>
<feature type="transmembrane region" description="Helical" evidence="1">
    <location>
        <begin position="7"/>
        <end position="25"/>
    </location>
</feature>
<name>L0AA57_CALLD</name>
<dbReference type="InParanoid" id="L0AA57"/>